<evidence type="ECO:0000313" key="1">
    <source>
        <dbReference type="EMBL" id="GMR61005.1"/>
    </source>
</evidence>
<reference evidence="2" key="1">
    <citation type="submission" date="2022-10" db="EMBL/GenBank/DDBJ databases">
        <title>Genome assembly of Pristionchus species.</title>
        <authorList>
            <person name="Yoshida K."/>
            <person name="Sommer R.J."/>
        </authorList>
    </citation>
    <scope>NUCLEOTIDE SEQUENCE [LARGE SCALE GENOMIC DNA]</scope>
    <source>
        <strain evidence="2">RS5460</strain>
    </source>
</reference>
<gene>
    <name evidence="1" type="ORF">PMAYCL1PPCAC_31200</name>
</gene>
<sequence>GDVLGLLHARDVLPVVVDSLNSRILEHLTRASVVLHCSVPLCSGLVNLAGLLEALVADVESQRHHVFGLERVHHEL</sequence>
<keyword evidence="2" id="KW-1185">Reference proteome</keyword>
<feature type="non-terminal residue" evidence="1">
    <location>
        <position position="76"/>
    </location>
</feature>
<dbReference type="EMBL" id="BTRK01000006">
    <property type="protein sequence ID" value="GMR61005.1"/>
    <property type="molecule type" value="Genomic_DNA"/>
</dbReference>
<dbReference type="Proteomes" id="UP001328107">
    <property type="component" value="Unassembled WGS sequence"/>
</dbReference>
<feature type="non-terminal residue" evidence="1">
    <location>
        <position position="1"/>
    </location>
</feature>
<name>A0AAN5IEF3_9BILA</name>
<organism evidence="1 2">
    <name type="scientific">Pristionchus mayeri</name>
    <dbReference type="NCBI Taxonomy" id="1317129"/>
    <lineage>
        <taxon>Eukaryota</taxon>
        <taxon>Metazoa</taxon>
        <taxon>Ecdysozoa</taxon>
        <taxon>Nematoda</taxon>
        <taxon>Chromadorea</taxon>
        <taxon>Rhabditida</taxon>
        <taxon>Rhabditina</taxon>
        <taxon>Diplogasteromorpha</taxon>
        <taxon>Diplogasteroidea</taxon>
        <taxon>Neodiplogasteridae</taxon>
        <taxon>Pristionchus</taxon>
    </lineage>
</organism>
<comment type="caution">
    <text evidence="1">The sequence shown here is derived from an EMBL/GenBank/DDBJ whole genome shotgun (WGS) entry which is preliminary data.</text>
</comment>
<dbReference type="AlphaFoldDB" id="A0AAN5IEF3"/>
<accession>A0AAN5IEF3</accession>
<proteinExistence type="predicted"/>
<evidence type="ECO:0000313" key="2">
    <source>
        <dbReference type="Proteomes" id="UP001328107"/>
    </source>
</evidence>
<protein>
    <submittedName>
        <fullName evidence="1">Uncharacterized protein</fullName>
    </submittedName>
</protein>